<keyword evidence="3" id="KW-1185">Reference proteome</keyword>
<evidence type="ECO:0000313" key="3">
    <source>
        <dbReference type="Proteomes" id="UP001497482"/>
    </source>
</evidence>
<dbReference type="AlphaFoldDB" id="A0AAV2L287"/>
<protein>
    <submittedName>
        <fullName evidence="2">Uncharacterized protein</fullName>
    </submittedName>
</protein>
<dbReference type="EMBL" id="OZ035842">
    <property type="protein sequence ID" value="CAL1594375.1"/>
    <property type="molecule type" value="Genomic_DNA"/>
</dbReference>
<reference evidence="2 3" key="1">
    <citation type="submission" date="2024-04" db="EMBL/GenBank/DDBJ databases">
        <authorList>
            <person name="Waldvogel A.-M."/>
            <person name="Schoenle A."/>
        </authorList>
    </citation>
    <scope>NUCLEOTIDE SEQUENCE [LARGE SCALE GENOMIC DNA]</scope>
</reference>
<dbReference type="Proteomes" id="UP001497482">
    <property type="component" value="Chromosome 20"/>
</dbReference>
<evidence type="ECO:0000256" key="1">
    <source>
        <dbReference type="SAM" id="Coils"/>
    </source>
</evidence>
<evidence type="ECO:0000313" key="2">
    <source>
        <dbReference type="EMBL" id="CAL1594375.1"/>
    </source>
</evidence>
<organism evidence="2 3">
    <name type="scientific">Knipowitschia caucasica</name>
    <name type="common">Caucasian dwarf goby</name>
    <name type="synonym">Pomatoschistus caucasicus</name>
    <dbReference type="NCBI Taxonomy" id="637954"/>
    <lineage>
        <taxon>Eukaryota</taxon>
        <taxon>Metazoa</taxon>
        <taxon>Chordata</taxon>
        <taxon>Craniata</taxon>
        <taxon>Vertebrata</taxon>
        <taxon>Euteleostomi</taxon>
        <taxon>Actinopterygii</taxon>
        <taxon>Neopterygii</taxon>
        <taxon>Teleostei</taxon>
        <taxon>Neoteleostei</taxon>
        <taxon>Acanthomorphata</taxon>
        <taxon>Gobiaria</taxon>
        <taxon>Gobiiformes</taxon>
        <taxon>Gobioidei</taxon>
        <taxon>Gobiidae</taxon>
        <taxon>Gobiinae</taxon>
        <taxon>Knipowitschia</taxon>
    </lineage>
</organism>
<accession>A0AAV2L287</accession>
<sequence length="115" mass="13194">MADLETVLKEIREFRRETTDGINGIREDLKLTNGRIDEAEKRIGETEERVQCVEEATCELIKLQRKLEEKLIDQEGRARRDNTRLHGIKEGAESGAMCAFVETLQREKHELPATG</sequence>
<feature type="coiled-coil region" evidence="1">
    <location>
        <begin position="22"/>
        <end position="73"/>
    </location>
</feature>
<gene>
    <name evidence="2" type="ORF">KC01_LOCUS23347</name>
</gene>
<proteinExistence type="predicted"/>
<name>A0AAV2L287_KNICA</name>
<keyword evidence="1" id="KW-0175">Coiled coil</keyword>